<dbReference type="GO" id="GO:0032974">
    <property type="term" value="P:amino acid transmembrane export from vacuole"/>
    <property type="evidence" value="ECO:0007669"/>
    <property type="project" value="InterPro"/>
</dbReference>
<keyword evidence="8 10" id="KW-0072">Autophagy</keyword>
<feature type="transmembrane region" description="Helical" evidence="10">
    <location>
        <begin position="344"/>
        <end position="364"/>
    </location>
</feature>
<dbReference type="CDD" id="cd17483">
    <property type="entry name" value="MFS_Atg22_like"/>
    <property type="match status" value="1"/>
</dbReference>
<evidence type="ECO:0000313" key="13">
    <source>
        <dbReference type="Proteomes" id="UP000316270"/>
    </source>
</evidence>
<feature type="transmembrane region" description="Helical" evidence="10">
    <location>
        <begin position="474"/>
        <end position="493"/>
    </location>
</feature>
<dbReference type="PANTHER" id="PTHR23519">
    <property type="entry name" value="AUTOPHAGY-RELATED PROTEIN 22"/>
    <property type="match status" value="1"/>
</dbReference>
<proteinExistence type="inferred from homology"/>
<organism evidence="12 13">
    <name type="scientific">Venturia effusa</name>
    <dbReference type="NCBI Taxonomy" id="50376"/>
    <lineage>
        <taxon>Eukaryota</taxon>
        <taxon>Fungi</taxon>
        <taxon>Dikarya</taxon>
        <taxon>Ascomycota</taxon>
        <taxon>Pezizomycotina</taxon>
        <taxon>Dothideomycetes</taxon>
        <taxon>Pleosporomycetidae</taxon>
        <taxon>Venturiales</taxon>
        <taxon>Venturiaceae</taxon>
        <taxon>Venturia</taxon>
    </lineage>
</organism>
<feature type="transmembrane region" description="Helical" evidence="10">
    <location>
        <begin position="439"/>
        <end position="462"/>
    </location>
</feature>
<feature type="transmembrane region" description="Helical" evidence="10">
    <location>
        <begin position="160"/>
        <end position="180"/>
    </location>
</feature>
<dbReference type="InterPro" id="IPR036259">
    <property type="entry name" value="MFS_trans_sf"/>
</dbReference>
<dbReference type="STRING" id="50376.A0A517L6X3"/>
<keyword evidence="6 10" id="KW-0029">Amino-acid transport</keyword>
<feature type="transmembrane region" description="Helical" evidence="10">
    <location>
        <begin position="576"/>
        <end position="597"/>
    </location>
</feature>
<evidence type="ECO:0000313" key="12">
    <source>
        <dbReference type="EMBL" id="QDS71389.1"/>
    </source>
</evidence>
<dbReference type="GO" id="GO:0005774">
    <property type="term" value="C:vacuolar membrane"/>
    <property type="evidence" value="ECO:0007669"/>
    <property type="project" value="UniProtKB-SubCell"/>
</dbReference>
<feature type="transmembrane region" description="Helical" evidence="10">
    <location>
        <begin position="192"/>
        <end position="211"/>
    </location>
</feature>
<keyword evidence="9 10" id="KW-0472">Membrane</keyword>
<dbReference type="InterPro" id="IPR044738">
    <property type="entry name" value="Atg22"/>
</dbReference>
<dbReference type="Pfam" id="PF11700">
    <property type="entry name" value="ATG22"/>
    <property type="match status" value="1"/>
</dbReference>
<feature type="transmembrane region" description="Helical" evidence="10">
    <location>
        <begin position="217"/>
        <end position="236"/>
    </location>
</feature>
<evidence type="ECO:0000256" key="2">
    <source>
        <dbReference type="ARBA" id="ARBA00006978"/>
    </source>
</evidence>
<dbReference type="SUPFAM" id="SSF103473">
    <property type="entry name" value="MFS general substrate transporter"/>
    <property type="match status" value="1"/>
</dbReference>
<feature type="region of interest" description="Disordered" evidence="11">
    <location>
        <begin position="16"/>
        <end position="65"/>
    </location>
</feature>
<sequence>MLNAAVVAEPDRVNAPKYKTSFHSDSFSQSNEADDERTPSEHSSSMGPDREDARVSPDMPLYEGEDTRVTSKKELRGFYMYGWAAEVFVVCGMASFIPITLEQLARERGWVQGDKSRSCRAGLEAPDTLYRTATQPARPPYDARQCMVDILGLEINTASFAMYTFSISVLIQSLLIISISAAADHGKFRRKLLVTFAFVGSVATMLFLPIVPGYLGWGAVLAITANTAFGASFVLLNSFLPLLVRHHPTVQHVSDATSDEEDAHEVEEDGHIYHTETSSLLNRTQSVLKPYYPPPPIATSRELHTSTKISSYGMGIGYIAALIVQAASIITVRAMNSSLLSLRVALFTIGTWWFIFTIPAAMWLRSRPGPPLHFSPNQTRLRAGFAYFTYSWRSLWRSVKQARRLKDCLLFLGAWFLLSDAVATVSGTAILFAKTSLEMQPAALALITVTATLSGIVGAFSWSKVSNMMGLKPTHTILACILLFETIPIYGLLGYIPAVRRWGVIGLQQPWEMYPLGIVYGFVMGGLSSFCRSLFGELIPPGFEATFYALYAITDKGSSIFGPAIVGAITDACGEIRPAFFFLAILIGLPFPLMLFVDVERGRREGIALAKELEEAEALDAASAHCETGPVVLIDEVGAADSG</sequence>
<evidence type="ECO:0000256" key="1">
    <source>
        <dbReference type="ARBA" id="ARBA00004128"/>
    </source>
</evidence>
<dbReference type="AlphaFoldDB" id="A0A517L6X3"/>
<feature type="transmembrane region" description="Helical" evidence="10">
    <location>
        <begin position="311"/>
        <end position="332"/>
    </location>
</feature>
<gene>
    <name evidence="12" type="ORF">FKW77_002880</name>
</gene>
<evidence type="ECO:0000256" key="8">
    <source>
        <dbReference type="ARBA" id="ARBA00023006"/>
    </source>
</evidence>
<dbReference type="GO" id="GO:0006914">
    <property type="term" value="P:autophagy"/>
    <property type="evidence" value="ECO:0007669"/>
    <property type="project" value="UniProtKB-KW"/>
</dbReference>
<keyword evidence="4 10" id="KW-0926">Vacuole</keyword>
<keyword evidence="5 10" id="KW-0812">Transmembrane</keyword>
<evidence type="ECO:0000256" key="11">
    <source>
        <dbReference type="SAM" id="MobiDB-lite"/>
    </source>
</evidence>
<name>A0A517L6X3_9PEZI</name>
<evidence type="ECO:0000256" key="4">
    <source>
        <dbReference type="ARBA" id="ARBA00022554"/>
    </source>
</evidence>
<feature type="transmembrane region" description="Helical" evidence="10">
    <location>
        <begin position="408"/>
        <end position="433"/>
    </location>
</feature>
<comment type="similarity">
    <text evidence="2 10">Belongs to the ATG22 family.</text>
</comment>
<evidence type="ECO:0000256" key="3">
    <source>
        <dbReference type="ARBA" id="ARBA00022448"/>
    </source>
</evidence>
<reference evidence="12 13" key="1">
    <citation type="submission" date="2019-07" db="EMBL/GenBank/DDBJ databases">
        <title>Finished genome of Venturia effusa.</title>
        <authorList>
            <person name="Young C.A."/>
            <person name="Cox M.P."/>
            <person name="Ganley A.R.D."/>
            <person name="David W.J."/>
        </authorList>
    </citation>
    <scope>NUCLEOTIDE SEQUENCE [LARGE SCALE GENOMIC DNA]</scope>
    <source>
        <strain evidence="13">albino</strain>
    </source>
</reference>
<evidence type="ECO:0000256" key="6">
    <source>
        <dbReference type="ARBA" id="ARBA00022970"/>
    </source>
</evidence>
<evidence type="ECO:0000256" key="9">
    <source>
        <dbReference type="ARBA" id="ARBA00023136"/>
    </source>
</evidence>
<comment type="function">
    <text evidence="10">Vacuolar effluxer which mediate the efflux of amino acids resulting from autophagic degradation. The release of autophagic amino acids allows the maintenance of protein synthesis and viability during nitrogen starvation.</text>
</comment>
<dbReference type="OrthoDB" id="192733at2759"/>
<keyword evidence="7 10" id="KW-1133">Transmembrane helix</keyword>
<dbReference type="Gene3D" id="1.20.1250.20">
    <property type="entry name" value="MFS general substrate transporter like domains"/>
    <property type="match status" value="1"/>
</dbReference>
<feature type="transmembrane region" description="Helical" evidence="10">
    <location>
        <begin position="513"/>
        <end position="535"/>
    </location>
</feature>
<dbReference type="InterPro" id="IPR024671">
    <property type="entry name" value="Atg22-like"/>
</dbReference>
<feature type="transmembrane region" description="Helical" evidence="10">
    <location>
        <begin position="547"/>
        <end position="570"/>
    </location>
</feature>
<evidence type="ECO:0000256" key="10">
    <source>
        <dbReference type="RuleBase" id="RU363073"/>
    </source>
</evidence>
<dbReference type="Proteomes" id="UP000316270">
    <property type="component" value="Chromosome 6"/>
</dbReference>
<dbReference type="EMBL" id="CP042190">
    <property type="protein sequence ID" value="QDS71389.1"/>
    <property type="molecule type" value="Genomic_DNA"/>
</dbReference>
<keyword evidence="3 10" id="KW-0813">Transport</keyword>
<feature type="compositionally biased region" description="Polar residues" evidence="11">
    <location>
        <begin position="21"/>
        <end position="31"/>
    </location>
</feature>
<feature type="transmembrane region" description="Helical" evidence="10">
    <location>
        <begin position="78"/>
        <end position="101"/>
    </location>
</feature>
<dbReference type="PANTHER" id="PTHR23519:SF1">
    <property type="entry name" value="AUTOPHAGY-RELATED PROTEIN 22"/>
    <property type="match status" value="1"/>
</dbReference>
<evidence type="ECO:0000256" key="5">
    <source>
        <dbReference type="ARBA" id="ARBA00022692"/>
    </source>
</evidence>
<accession>A0A517L6X3</accession>
<protein>
    <recommendedName>
        <fullName evidence="10">Autophagy-related protein</fullName>
    </recommendedName>
</protein>
<comment type="subcellular location">
    <subcellularLocation>
        <location evidence="1 10">Vacuole membrane</location>
        <topology evidence="1 10">Multi-pass membrane protein</topology>
    </subcellularLocation>
</comment>
<dbReference type="InterPro" id="IPR050495">
    <property type="entry name" value="ATG22/LtaA_families"/>
</dbReference>
<evidence type="ECO:0000256" key="7">
    <source>
        <dbReference type="ARBA" id="ARBA00022989"/>
    </source>
</evidence>
<keyword evidence="13" id="KW-1185">Reference proteome</keyword>